<dbReference type="InterPro" id="IPR001387">
    <property type="entry name" value="Cro/C1-type_HTH"/>
</dbReference>
<dbReference type="SMART" id="SM00530">
    <property type="entry name" value="HTH_XRE"/>
    <property type="match status" value="1"/>
</dbReference>
<evidence type="ECO:0000313" key="3">
    <source>
        <dbReference type="EMBL" id="EEG55368.1"/>
    </source>
</evidence>
<dbReference type="SUPFAM" id="SSF51182">
    <property type="entry name" value="RmlC-like cupins"/>
    <property type="match status" value="1"/>
</dbReference>
<keyword evidence="1 3" id="KW-0238">DNA-binding</keyword>
<dbReference type="InterPro" id="IPR011051">
    <property type="entry name" value="RmlC_Cupin_sf"/>
</dbReference>
<dbReference type="Pfam" id="PF07883">
    <property type="entry name" value="Cupin_2"/>
    <property type="match status" value="1"/>
</dbReference>
<keyword evidence="4" id="KW-1185">Reference proteome</keyword>
<dbReference type="PANTHER" id="PTHR46797">
    <property type="entry name" value="HTH-TYPE TRANSCRIPTIONAL REGULATOR"/>
    <property type="match status" value="1"/>
</dbReference>
<dbReference type="GO" id="GO:0003700">
    <property type="term" value="F:DNA-binding transcription factor activity"/>
    <property type="evidence" value="ECO:0007669"/>
    <property type="project" value="TreeGrafter"/>
</dbReference>
<dbReference type="EMBL" id="ACCJ01000151">
    <property type="protein sequence ID" value="EEG55368.1"/>
    <property type="molecule type" value="Genomic_DNA"/>
</dbReference>
<dbReference type="SUPFAM" id="SSF47413">
    <property type="entry name" value="lambda repressor-like DNA-binding domains"/>
    <property type="match status" value="1"/>
</dbReference>
<dbReference type="PANTHER" id="PTHR46797:SF1">
    <property type="entry name" value="METHYLPHOSPHONATE SYNTHASE"/>
    <property type="match status" value="1"/>
</dbReference>
<dbReference type="GO" id="GO:0005829">
    <property type="term" value="C:cytosol"/>
    <property type="evidence" value="ECO:0007669"/>
    <property type="project" value="TreeGrafter"/>
</dbReference>
<dbReference type="InterPro" id="IPR014710">
    <property type="entry name" value="RmlC-like_jellyroll"/>
</dbReference>
<dbReference type="HOGENOM" id="CLU_085376_1_2_9"/>
<feature type="domain" description="HTH cro/C1-type" evidence="2">
    <location>
        <begin position="8"/>
        <end position="62"/>
    </location>
</feature>
<dbReference type="Pfam" id="PF01381">
    <property type="entry name" value="HTH_3"/>
    <property type="match status" value="1"/>
</dbReference>
<evidence type="ECO:0000313" key="4">
    <source>
        <dbReference type="Proteomes" id="UP000004756"/>
    </source>
</evidence>
<dbReference type="Gene3D" id="1.10.260.40">
    <property type="entry name" value="lambda repressor-like DNA-binding domains"/>
    <property type="match status" value="1"/>
</dbReference>
<proteinExistence type="predicted"/>
<gene>
    <name evidence="3" type="ORF">CLOSTASPAR_02587</name>
</gene>
<evidence type="ECO:0000259" key="2">
    <source>
        <dbReference type="PROSITE" id="PS50943"/>
    </source>
</evidence>
<sequence>MTMNWNRIREERKKKGYTLAQVARETGYSIGYISQLERNQKEPSLAALRKIAACLGCSEVYLIMGQENETAVSHSPDQDTPYGPGYILRRDQRVPMKIPEIDTAYSIFTPDRLPDNHKPCMTGLFVTLKPGCWVTETMILHQNMDETVLITEGQLEVHIGTHVYDAGTGDCLYIPQNTLHNYLNTGLKDAQCIVFFSDLIY</sequence>
<evidence type="ECO:0000256" key="1">
    <source>
        <dbReference type="ARBA" id="ARBA00023125"/>
    </source>
</evidence>
<dbReference type="CDD" id="cd02209">
    <property type="entry name" value="cupin_XRE_C"/>
    <property type="match status" value="1"/>
</dbReference>
<dbReference type="InterPro" id="IPR010982">
    <property type="entry name" value="Lambda_DNA-bd_dom_sf"/>
</dbReference>
<dbReference type="AlphaFoldDB" id="C0D006"/>
<dbReference type="Gene3D" id="2.60.120.10">
    <property type="entry name" value="Jelly Rolls"/>
    <property type="match status" value="1"/>
</dbReference>
<dbReference type="Proteomes" id="UP000004756">
    <property type="component" value="Unassembled WGS sequence"/>
</dbReference>
<name>C0D006_9FIRM</name>
<protein>
    <submittedName>
        <fullName evidence="3">DNA-binding helix-turn-helix protein</fullName>
    </submittedName>
</protein>
<comment type="caution">
    <text evidence="3">The sequence shown here is derived from an EMBL/GenBank/DDBJ whole genome shotgun (WGS) entry which is preliminary data.</text>
</comment>
<dbReference type="GO" id="GO:0003677">
    <property type="term" value="F:DNA binding"/>
    <property type="evidence" value="ECO:0007669"/>
    <property type="project" value="UniProtKB-KW"/>
</dbReference>
<reference evidence="3 4" key="1">
    <citation type="submission" date="2009-02" db="EMBL/GenBank/DDBJ databases">
        <title>Draft genome sequence of Clostridium asparagiforme (DSM 15981).</title>
        <authorList>
            <person name="Sudarsanam P."/>
            <person name="Ley R."/>
            <person name="Guruge J."/>
            <person name="Turnbaugh P.J."/>
            <person name="Mahowald M."/>
            <person name="Liep D."/>
            <person name="Gordon J."/>
        </authorList>
    </citation>
    <scope>NUCLEOTIDE SEQUENCE [LARGE SCALE GENOMIC DNA]</scope>
    <source>
        <strain evidence="3 4">DSM 15981</strain>
    </source>
</reference>
<organism evidence="3 4">
    <name type="scientific">[Clostridium] asparagiforme DSM 15981</name>
    <dbReference type="NCBI Taxonomy" id="518636"/>
    <lineage>
        <taxon>Bacteria</taxon>
        <taxon>Bacillati</taxon>
        <taxon>Bacillota</taxon>
        <taxon>Clostridia</taxon>
        <taxon>Lachnospirales</taxon>
        <taxon>Lachnospiraceae</taxon>
        <taxon>Enterocloster</taxon>
    </lineage>
</organism>
<dbReference type="InterPro" id="IPR050807">
    <property type="entry name" value="TransReg_Diox_bact_type"/>
</dbReference>
<dbReference type="InterPro" id="IPR013096">
    <property type="entry name" value="Cupin_2"/>
</dbReference>
<accession>C0D006</accession>
<dbReference type="PROSITE" id="PS50943">
    <property type="entry name" value="HTH_CROC1"/>
    <property type="match status" value="1"/>
</dbReference>
<dbReference type="CDD" id="cd00093">
    <property type="entry name" value="HTH_XRE"/>
    <property type="match status" value="1"/>
</dbReference>